<feature type="transmembrane region" description="Helical" evidence="8">
    <location>
        <begin position="324"/>
        <end position="346"/>
    </location>
</feature>
<feature type="transmembrane region" description="Helical" evidence="8">
    <location>
        <begin position="296"/>
        <end position="318"/>
    </location>
</feature>
<dbReference type="GO" id="GO:0005886">
    <property type="term" value="C:plasma membrane"/>
    <property type="evidence" value="ECO:0007669"/>
    <property type="project" value="UniProtKB-SubCell"/>
</dbReference>
<organism evidence="10 11">
    <name type="scientific">Streptococcus mitis</name>
    <dbReference type="NCBI Taxonomy" id="28037"/>
    <lineage>
        <taxon>Bacteria</taxon>
        <taxon>Bacillati</taxon>
        <taxon>Bacillota</taxon>
        <taxon>Bacilli</taxon>
        <taxon>Lactobacillales</taxon>
        <taxon>Streptococcaceae</taxon>
        <taxon>Streptococcus</taxon>
        <taxon>Streptococcus mitis group</taxon>
    </lineage>
</organism>
<feature type="transmembrane region" description="Helical" evidence="8">
    <location>
        <begin position="166"/>
        <end position="189"/>
    </location>
</feature>
<keyword evidence="7 10" id="KW-0012">Acyltransferase</keyword>
<keyword evidence="3 10" id="KW-0808">Transferase</keyword>
<feature type="transmembrane region" description="Helical" evidence="8">
    <location>
        <begin position="367"/>
        <end position="389"/>
    </location>
</feature>
<dbReference type="SUPFAM" id="SSF52266">
    <property type="entry name" value="SGNH hydrolase"/>
    <property type="match status" value="1"/>
</dbReference>
<evidence type="ECO:0000256" key="7">
    <source>
        <dbReference type="ARBA" id="ARBA00023315"/>
    </source>
</evidence>
<feature type="transmembrane region" description="Helical" evidence="8">
    <location>
        <begin position="7"/>
        <end position="23"/>
    </location>
</feature>
<sequence>MRIKWFSLIRITGLLLVLLYHFFQTIFPGGFFGVDVFFTFSGFLITALLIEEFSKNHEIDLVGFFRRRFYRIVPPVVLMVLVTMPFTFLVRQDYVAGIGGQIAGVLGFMTNFYELLTGGSYESQFIPHLFVHNWSLAVEVHYYILWGLAVWFLSKQAKSNGQLKGMVFLLSAAAFLISFFSMFIGSFLVTSYSSVYFSSLTHVYPFFLGSVLATIVGVRQTTSLVKQLDKIWDLRKTLLVFGGGFGFLLILTFFVKFTYLFAYLIGFLLASLAALAMILAARVLHEKTSHIQEPKIISFLADTSYAVYLFHWPFYIIFSQLTSNLFAVLLTLIFSYGFASLSFYVLEPWIAGKNTPVLQTLRPLPHIHTILAASTGILAFIVFLVTLLAPQVGAFETDLTVNGLKQAATNINQTKVMTERAEADSLGIADGTMLIGDSVALRANTALQTALPGAQINAQVSRTTKTANEIMLNNSQNKFLPKMVVIATGVNNPENYKEDWDSIVKNLPKGHHMVLVTPYEGDKTKETYAIVEKAAAYMRELAEKTPYITIADWNQVAKEHPEIWTGTDQVHFGSDNSKIEAGAKLYADTIAAALQTAQDKPVKSK</sequence>
<dbReference type="AlphaFoldDB" id="A0A081PSG5"/>
<dbReference type="InterPro" id="IPR002656">
    <property type="entry name" value="Acyl_transf_3_dom"/>
</dbReference>
<evidence type="ECO:0000259" key="9">
    <source>
        <dbReference type="Pfam" id="PF01757"/>
    </source>
</evidence>
<evidence type="ECO:0000256" key="8">
    <source>
        <dbReference type="SAM" id="Phobius"/>
    </source>
</evidence>
<keyword evidence="4 8" id="KW-0812">Transmembrane</keyword>
<dbReference type="PATRIC" id="fig|28037.100.peg.1633"/>
<feature type="transmembrane region" description="Helical" evidence="8">
    <location>
        <begin position="29"/>
        <end position="49"/>
    </location>
</feature>
<dbReference type="Gene3D" id="3.40.50.1110">
    <property type="entry name" value="SGNH hydrolase"/>
    <property type="match status" value="1"/>
</dbReference>
<dbReference type="RefSeq" id="WP_033687418.1">
    <property type="nucleotide sequence ID" value="NZ_JYGQ01000003.1"/>
</dbReference>
<accession>A0A081PSG5</accession>
<dbReference type="InterPro" id="IPR036514">
    <property type="entry name" value="SGNH_hydro_sf"/>
</dbReference>
<dbReference type="GO" id="GO:0009103">
    <property type="term" value="P:lipopolysaccharide biosynthetic process"/>
    <property type="evidence" value="ECO:0007669"/>
    <property type="project" value="TreeGrafter"/>
</dbReference>
<feature type="domain" description="Acyltransferase 3" evidence="9">
    <location>
        <begin position="4"/>
        <end position="338"/>
    </location>
</feature>
<keyword evidence="2" id="KW-1003">Cell membrane</keyword>
<feature type="transmembrane region" description="Helical" evidence="8">
    <location>
        <begin position="134"/>
        <end position="154"/>
    </location>
</feature>
<proteinExistence type="predicted"/>
<evidence type="ECO:0000256" key="6">
    <source>
        <dbReference type="ARBA" id="ARBA00023136"/>
    </source>
</evidence>
<feature type="transmembrane region" description="Helical" evidence="8">
    <location>
        <begin position="238"/>
        <end position="255"/>
    </location>
</feature>
<feature type="transmembrane region" description="Helical" evidence="8">
    <location>
        <begin position="195"/>
        <end position="218"/>
    </location>
</feature>
<evidence type="ECO:0000256" key="3">
    <source>
        <dbReference type="ARBA" id="ARBA00022679"/>
    </source>
</evidence>
<gene>
    <name evidence="10" type="ORF">TZ91_01344</name>
</gene>
<comment type="subcellular location">
    <subcellularLocation>
        <location evidence="1">Cell membrane</location>
        <topology evidence="1">Multi-pass membrane protein</topology>
    </subcellularLocation>
</comment>
<keyword evidence="6 8" id="KW-0472">Membrane</keyword>
<dbReference type="Proteomes" id="UP000033415">
    <property type="component" value="Unassembled WGS sequence"/>
</dbReference>
<evidence type="ECO:0000256" key="4">
    <source>
        <dbReference type="ARBA" id="ARBA00022692"/>
    </source>
</evidence>
<dbReference type="PANTHER" id="PTHR23028">
    <property type="entry name" value="ACETYLTRANSFERASE"/>
    <property type="match status" value="1"/>
</dbReference>
<keyword evidence="5 8" id="KW-1133">Transmembrane helix</keyword>
<dbReference type="GO" id="GO:0016747">
    <property type="term" value="F:acyltransferase activity, transferring groups other than amino-acyl groups"/>
    <property type="evidence" value="ECO:0007669"/>
    <property type="project" value="InterPro"/>
</dbReference>
<dbReference type="InterPro" id="IPR050879">
    <property type="entry name" value="Acyltransferase_3"/>
</dbReference>
<evidence type="ECO:0000256" key="5">
    <source>
        <dbReference type="ARBA" id="ARBA00022989"/>
    </source>
</evidence>
<feature type="transmembrane region" description="Helical" evidence="8">
    <location>
        <begin position="69"/>
        <end position="90"/>
    </location>
</feature>
<dbReference type="CDD" id="cd01840">
    <property type="entry name" value="SGNH_hydrolase_yrhL_like"/>
    <property type="match status" value="1"/>
</dbReference>
<evidence type="ECO:0000313" key="10">
    <source>
        <dbReference type="EMBL" id="KJQ71464.1"/>
    </source>
</evidence>
<name>A0A081PSG5_STRMT</name>
<evidence type="ECO:0000256" key="1">
    <source>
        <dbReference type="ARBA" id="ARBA00004651"/>
    </source>
</evidence>
<evidence type="ECO:0000313" key="11">
    <source>
        <dbReference type="Proteomes" id="UP000033415"/>
    </source>
</evidence>
<evidence type="ECO:0000256" key="2">
    <source>
        <dbReference type="ARBA" id="ARBA00022475"/>
    </source>
</evidence>
<dbReference type="PANTHER" id="PTHR23028:SF53">
    <property type="entry name" value="ACYL_TRANSF_3 DOMAIN-CONTAINING PROTEIN"/>
    <property type="match status" value="1"/>
</dbReference>
<comment type="caution">
    <text evidence="10">The sequence shown here is derived from an EMBL/GenBank/DDBJ whole genome shotgun (WGS) entry which is preliminary data.</text>
</comment>
<protein>
    <submittedName>
        <fullName evidence="10">Acyltransferase</fullName>
    </submittedName>
</protein>
<reference evidence="10 11" key="1">
    <citation type="submission" date="2015-02" db="EMBL/GenBank/DDBJ databases">
        <title>Evolution of amylase-binding proteins of oral streptococcal species.</title>
        <authorList>
            <person name="Haase E.M."/>
        </authorList>
    </citation>
    <scope>NUCLEOTIDE SEQUENCE [LARGE SCALE GENOMIC DNA]</scope>
    <source>
        <strain evidence="10 11">SK137</strain>
    </source>
</reference>
<dbReference type="Pfam" id="PF01757">
    <property type="entry name" value="Acyl_transf_3"/>
    <property type="match status" value="1"/>
</dbReference>
<feature type="transmembrane region" description="Helical" evidence="8">
    <location>
        <begin position="261"/>
        <end position="284"/>
    </location>
</feature>
<dbReference type="EMBL" id="JYGQ01000003">
    <property type="protein sequence ID" value="KJQ71464.1"/>
    <property type="molecule type" value="Genomic_DNA"/>
</dbReference>